<dbReference type="SUPFAM" id="SSF55174">
    <property type="entry name" value="Alpha-L RNA-binding motif"/>
    <property type="match status" value="1"/>
</dbReference>
<dbReference type="InterPro" id="IPR002942">
    <property type="entry name" value="S4_RNA-bd"/>
</dbReference>
<proteinExistence type="inferred from homology"/>
<dbReference type="Gene3D" id="3.40.50.150">
    <property type="entry name" value="Vaccinia Virus protein VP39"/>
    <property type="match status" value="1"/>
</dbReference>
<dbReference type="Pfam" id="PF01728">
    <property type="entry name" value="FtsJ"/>
    <property type="match status" value="1"/>
</dbReference>
<dbReference type="PANTHER" id="PTHR32319">
    <property type="entry name" value="BACTERIAL HEMOLYSIN-LIKE PROTEIN"/>
    <property type="match status" value="1"/>
</dbReference>
<accession>A0A6N4A792</accession>
<dbReference type="SUPFAM" id="SSF53335">
    <property type="entry name" value="S-adenosyl-L-methionine-dependent methyltransferases"/>
    <property type="match status" value="1"/>
</dbReference>
<dbReference type="NCBIfam" id="TIGR00478">
    <property type="entry name" value="tly"/>
    <property type="match status" value="1"/>
</dbReference>
<dbReference type="PIRSF" id="PIRSF005578">
    <property type="entry name" value="TlyA"/>
    <property type="match status" value="1"/>
</dbReference>
<feature type="domain" description="RNA-binding S4" evidence="4">
    <location>
        <begin position="7"/>
        <end position="33"/>
    </location>
</feature>
<protein>
    <submittedName>
        <fullName evidence="6">TlyA family rRNA (Cytidine-2'-O)-methyltransferase</fullName>
    </submittedName>
</protein>
<feature type="domain" description="Ribosomal RNA methyltransferase FtsJ" evidence="5">
    <location>
        <begin position="63"/>
        <end position="246"/>
    </location>
</feature>
<name>A0A6N4A792_OENOE</name>
<evidence type="ECO:0000256" key="1">
    <source>
        <dbReference type="ARBA" id="ARBA00022884"/>
    </source>
</evidence>
<dbReference type="AlphaFoldDB" id="A0A6N4A792"/>
<dbReference type="EMBL" id="MLOK01000045">
    <property type="protein sequence ID" value="OIM21006.1"/>
    <property type="molecule type" value="Genomic_DNA"/>
</dbReference>
<dbReference type="GO" id="GO:0003723">
    <property type="term" value="F:RNA binding"/>
    <property type="evidence" value="ECO:0007669"/>
    <property type="project" value="UniProtKB-KW"/>
</dbReference>
<dbReference type="Gene3D" id="3.10.290.10">
    <property type="entry name" value="RNA-binding S4 domain"/>
    <property type="match status" value="1"/>
</dbReference>
<dbReference type="CDD" id="cd02440">
    <property type="entry name" value="AdoMet_MTases"/>
    <property type="match status" value="1"/>
</dbReference>
<evidence type="ECO:0000313" key="7">
    <source>
        <dbReference type="Proteomes" id="UP000181728"/>
    </source>
</evidence>
<dbReference type="InterPro" id="IPR036986">
    <property type="entry name" value="S4_RNA-bd_sf"/>
</dbReference>
<evidence type="ECO:0000259" key="4">
    <source>
        <dbReference type="Pfam" id="PF01479"/>
    </source>
</evidence>
<sequence length="271" mass="30407">MNNFPIRLDQYLVEKGLFKSRTQAQRAIKKGIVADTSNKIFNKSSFAVERETLFHLTETVSDFASRGALKLEKAVEYFHFDLNKQIVIDIGASTGGFTDLSLRKGAKFVYAVDVGHDQLIGRLRQDDLVKNMEGYNFRYAKVADFLNPLPTRAVIDVSFISLKMILPSLYPILSEESEVVALFKPQFEVGKLNVGKKGIVKKTTSVFAAFEKLKLLIDDLGFTLAGFTDSPIKGGDGNHEFLLYLKKGTHKFDSGLLPDSIKDFIFNSYQK</sequence>
<keyword evidence="6" id="KW-0489">Methyltransferase</keyword>
<dbReference type="GO" id="GO:0008168">
    <property type="term" value="F:methyltransferase activity"/>
    <property type="evidence" value="ECO:0007669"/>
    <property type="project" value="UniProtKB-KW"/>
</dbReference>
<dbReference type="Proteomes" id="UP000181728">
    <property type="component" value="Unassembled WGS sequence"/>
</dbReference>
<comment type="caution">
    <text evidence="6">The sequence shown here is derived from an EMBL/GenBank/DDBJ whole genome shotgun (WGS) entry which is preliminary data.</text>
</comment>
<dbReference type="CDD" id="cd00165">
    <property type="entry name" value="S4"/>
    <property type="match status" value="1"/>
</dbReference>
<keyword evidence="6" id="KW-0808">Transferase</keyword>
<evidence type="ECO:0000256" key="3">
    <source>
        <dbReference type="PROSITE-ProRule" id="PRU00182"/>
    </source>
</evidence>
<gene>
    <name evidence="6" type="ORF">ATX59_06085</name>
</gene>
<dbReference type="InterPro" id="IPR047048">
    <property type="entry name" value="TlyA"/>
</dbReference>
<organism evidence="6 7">
    <name type="scientific">Oenococcus oeni</name>
    <name type="common">Leuconostoc oenos</name>
    <dbReference type="NCBI Taxonomy" id="1247"/>
    <lineage>
        <taxon>Bacteria</taxon>
        <taxon>Bacillati</taxon>
        <taxon>Bacillota</taxon>
        <taxon>Bacilli</taxon>
        <taxon>Lactobacillales</taxon>
        <taxon>Lactobacillaceae</taxon>
        <taxon>Oenococcus</taxon>
    </lineage>
</organism>
<dbReference type="PANTHER" id="PTHR32319:SF0">
    <property type="entry name" value="BACTERIAL HEMOLYSIN-LIKE PROTEIN"/>
    <property type="match status" value="1"/>
</dbReference>
<dbReference type="RefSeq" id="WP_032818486.1">
    <property type="nucleotide sequence ID" value="NZ_MLLI01000148.1"/>
</dbReference>
<evidence type="ECO:0000259" key="5">
    <source>
        <dbReference type="Pfam" id="PF01728"/>
    </source>
</evidence>
<reference evidence="6 7" key="1">
    <citation type="journal article" date="2016" name="BMC Genomics">
        <title>Consensus pan-genome assembly of the specialised wine bacterium Oenococcus oeni.</title>
        <authorList>
            <person name="Sternes P.R."/>
            <person name="Borneman A.R."/>
        </authorList>
    </citation>
    <scope>NUCLEOTIDE SEQUENCE [LARGE SCALE GENOMIC DNA]</scope>
    <source>
        <strain evidence="6 7">AWRIB661</strain>
    </source>
</reference>
<dbReference type="InterPro" id="IPR002877">
    <property type="entry name" value="RNA_MeTrfase_FtsJ_dom"/>
</dbReference>
<dbReference type="Pfam" id="PF01479">
    <property type="entry name" value="S4"/>
    <property type="match status" value="1"/>
</dbReference>
<evidence type="ECO:0000256" key="2">
    <source>
        <dbReference type="ARBA" id="ARBA00029460"/>
    </source>
</evidence>
<comment type="similarity">
    <text evidence="2">Belongs to the TlyA family.</text>
</comment>
<dbReference type="PROSITE" id="PS50889">
    <property type="entry name" value="S4"/>
    <property type="match status" value="1"/>
</dbReference>
<dbReference type="GO" id="GO:0032259">
    <property type="term" value="P:methylation"/>
    <property type="evidence" value="ECO:0007669"/>
    <property type="project" value="UniProtKB-KW"/>
</dbReference>
<evidence type="ECO:0000313" key="6">
    <source>
        <dbReference type="EMBL" id="OIM21006.1"/>
    </source>
</evidence>
<dbReference type="InterPro" id="IPR004538">
    <property type="entry name" value="Hemolysin_A/TlyA"/>
</dbReference>
<keyword evidence="1 3" id="KW-0694">RNA-binding</keyword>
<dbReference type="InterPro" id="IPR029063">
    <property type="entry name" value="SAM-dependent_MTases_sf"/>
</dbReference>